<keyword evidence="2" id="KW-1185">Reference proteome</keyword>
<proteinExistence type="predicted"/>
<reference evidence="1 2" key="1">
    <citation type="submission" date="2018-10" db="EMBL/GenBank/DDBJ databases">
        <authorList>
            <consortium name="IHU Genomes"/>
        </authorList>
    </citation>
    <scope>NUCLEOTIDE SEQUENCE [LARGE SCALE GENOMIC DNA]</scope>
    <source>
        <strain evidence="1 2">A1</strain>
    </source>
</reference>
<gene>
    <name evidence="1" type="ORF">YASMINEVIRUS_1324</name>
</gene>
<evidence type="ECO:0000313" key="1">
    <source>
        <dbReference type="EMBL" id="VBB18792.1"/>
    </source>
</evidence>
<dbReference type="EMBL" id="UPSH01000001">
    <property type="protein sequence ID" value="VBB18792.1"/>
    <property type="molecule type" value="Genomic_DNA"/>
</dbReference>
<accession>A0A5K0UB34</accession>
<evidence type="ECO:0000313" key="2">
    <source>
        <dbReference type="Proteomes" id="UP000594342"/>
    </source>
</evidence>
<name>A0A5K0UB34_9VIRU</name>
<protein>
    <submittedName>
        <fullName evidence="1">Uncharacterized protein</fullName>
    </submittedName>
</protein>
<dbReference type="Proteomes" id="UP000594342">
    <property type="component" value="Unassembled WGS sequence"/>
</dbReference>
<sequence>MTLEKLKRLYSLTPETGLYSEHLDKPAQAMIFLKYLKFLRQRLYEGPRSTELRRLTKIMRETCCEKPDETRWLFNALNVQYDDDNVQFNDLMDSYVVESDAKKAGPLYKEYSKHLAISQKDPHDAEKLDEIRSGLAKKYPAEEVAKKLRDVVNSTTALRERAKHRSIEIYELLQKDRTYLSWKKLIDTWESIGFLDLANAYHKLDSETGALRSANGVSLEDECIETLLTYFAELHKVTPDKLSIVRNTIIRGSKWLKTKEMVGEIDVIVINTVTDSIVGLVEVKSGIYDIPQAVEQLEKIMAIIAVDPSVLSKKVNDDVRSLVVTTIPPHNPVTGASFSDVQLISSVLFSKTDTRLRTIVNSYYGKETENTDKVIDLDGETVEILTQFLTELREKMVSHISPLSAIERLGQNLIIV</sequence>
<organism evidence="1 2">
    <name type="scientific">Yasminevirus sp. GU-2018</name>
    <dbReference type="NCBI Taxonomy" id="2420051"/>
    <lineage>
        <taxon>Viruses</taxon>
        <taxon>Varidnaviria</taxon>
        <taxon>Bamfordvirae</taxon>
        <taxon>Nucleocytoviricota</taxon>
        <taxon>Megaviricetes</taxon>
        <taxon>Imitervirales</taxon>
        <taxon>Mimiviridae</taxon>
        <taxon>Klosneuvirinae</taxon>
        <taxon>Yasminevirus</taxon>
        <taxon>Yasminevirus saudimassiliense</taxon>
    </lineage>
</organism>
<comment type="caution">
    <text evidence="1">The sequence shown here is derived from an EMBL/GenBank/DDBJ whole genome shotgun (WGS) entry which is preliminary data.</text>
</comment>